<gene>
    <name evidence="1" type="ORF">FJM67_16275</name>
</gene>
<comment type="caution">
    <text evidence="1">The sequence shown here is derived from an EMBL/GenBank/DDBJ whole genome shotgun (WGS) entry which is preliminary data.</text>
</comment>
<evidence type="ECO:0000313" key="1">
    <source>
        <dbReference type="EMBL" id="TPE45740.1"/>
    </source>
</evidence>
<keyword evidence="2" id="KW-1185">Reference proteome</keyword>
<dbReference type="RefSeq" id="WP_140591583.1">
    <property type="nucleotide sequence ID" value="NZ_VFRR01000063.1"/>
</dbReference>
<sequence length="103" mass="11924">MRISKMLARGNMMKYEVHVRKLCEDDVSRDCHFPTTDQEAYETQLAALASDIGSLPEINATLVVKDSIQIDCNMPEKELLDYMKHLFSDYFCRVRYLSINEVA</sequence>
<dbReference type="EMBL" id="VFRR01000063">
    <property type="protein sequence ID" value="TPE45740.1"/>
    <property type="molecule type" value="Genomic_DNA"/>
</dbReference>
<organism evidence="1 2">
    <name type="scientific">Maribrevibacterium harenarium</name>
    <dbReference type="NCBI Taxonomy" id="2589817"/>
    <lineage>
        <taxon>Bacteria</taxon>
        <taxon>Pseudomonadati</taxon>
        <taxon>Pseudomonadota</taxon>
        <taxon>Gammaproteobacteria</taxon>
        <taxon>Oceanospirillales</taxon>
        <taxon>Oceanospirillaceae</taxon>
        <taxon>Maribrevibacterium</taxon>
    </lineage>
</organism>
<accession>A0A501WBI2</accession>
<reference evidence="1 2" key="1">
    <citation type="submission" date="2019-06" db="EMBL/GenBank/DDBJ databases">
        <title>A novel bacterium of genus Marinomonas, isolated from coastal sand.</title>
        <authorList>
            <person name="Huang H."/>
            <person name="Mo K."/>
            <person name="Hu Y."/>
        </authorList>
    </citation>
    <scope>NUCLEOTIDE SEQUENCE [LARGE SCALE GENOMIC DNA]</scope>
    <source>
        <strain evidence="1 2">HB171799</strain>
    </source>
</reference>
<protein>
    <submittedName>
        <fullName evidence="1">Uncharacterized protein</fullName>
    </submittedName>
</protein>
<evidence type="ECO:0000313" key="2">
    <source>
        <dbReference type="Proteomes" id="UP000315901"/>
    </source>
</evidence>
<dbReference type="AlphaFoldDB" id="A0A501WBI2"/>
<dbReference type="Proteomes" id="UP000315901">
    <property type="component" value="Unassembled WGS sequence"/>
</dbReference>
<name>A0A501WBI2_9GAMM</name>
<proteinExistence type="predicted"/>